<dbReference type="PANTHER" id="PTHR43586">
    <property type="entry name" value="CYSTEINE DESULFURASE"/>
    <property type="match status" value="1"/>
</dbReference>
<dbReference type="InterPro" id="IPR015421">
    <property type="entry name" value="PyrdxlP-dep_Trfase_major"/>
</dbReference>
<dbReference type="InterPro" id="IPR015424">
    <property type="entry name" value="PyrdxlP-dep_Trfase"/>
</dbReference>
<dbReference type="Gene3D" id="3.40.640.10">
    <property type="entry name" value="Type I PLP-dependent aspartate aminotransferase-like (Major domain)"/>
    <property type="match status" value="1"/>
</dbReference>
<dbReference type="SUPFAM" id="SSF53383">
    <property type="entry name" value="PLP-dependent transferases"/>
    <property type="match status" value="1"/>
</dbReference>
<keyword evidence="3" id="KW-0456">Lyase</keyword>
<dbReference type="InterPro" id="IPR000192">
    <property type="entry name" value="Aminotrans_V_dom"/>
</dbReference>
<evidence type="ECO:0000313" key="4">
    <source>
        <dbReference type="Proteomes" id="UP000199672"/>
    </source>
</evidence>
<dbReference type="Proteomes" id="UP000199672">
    <property type="component" value="Unassembled WGS sequence"/>
</dbReference>
<feature type="domain" description="Aminotransferase class V" evidence="2">
    <location>
        <begin position="70"/>
        <end position="452"/>
    </location>
</feature>
<name>A0A1I1WN22_9FLAO</name>
<dbReference type="Gene3D" id="3.90.1150.10">
    <property type="entry name" value="Aspartate Aminotransferase, domain 1"/>
    <property type="match status" value="1"/>
</dbReference>
<evidence type="ECO:0000259" key="2">
    <source>
        <dbReference type="Pfam" id="PF00266"/>
    </source>
</evidence>
<dbReference type="RefSeq" id="WP_091498073.1">
    <property type="nucleotide sequence ID" value="NZ_FOMH01000015.1"/>
</dbReference>
<keyword evidence="1" id="KW-0663">Pyridoxal phosphate</keyword>
<evidence type="ECO:0000256" key="1">
    <source>
        <dbReference type="ARBA" id="ARBA00022898"/>
    </source>
</evidence>
<dbReference type="InterPro" id="IPR015422">
    <property type="entry name" value="PyrdxlP-dep_Trfase_small"/>
</dbReference>
<protein>
    <submittedName>
        <fullName evidence="3">Selenocysteine lyase/Cysteine desulfurase</fullName>
    </submittedName>
</protein>
<dbReference type="AlphaFoldDB" id="A0A1I1WN22"/>
<proteinExistence type="predicted"/>
<evidence type="ECO:0000313" key="3">
    <source>
        <dbReference type="EMBL" id="SFD94480.1"/>
    </source>
</evidence>
<reference evidence="4" key="1">
    <citation type="submission" date="2016-10" db="EMBL/GenBank/DDBJ databases">
        <authorList>
            <person name="Varghese N."/>
            <person name="Submissions S."/>
        </authorList>
    </citation>
    <scope>NUCLEOTIDE SEQUENCE [LARGE SCALE GENOMIC DNA]</scope>
    <source>
        <strain evidence="4">CGMCC 1.10370</strain>
    </source>
</reference>
<accession>A0A1I1WN22</accession>
<dbReference type="Pfam" id="PF00266">
    <property type="entry name" value="Aminotran_5"/>
    <property type="match status" value="1"/>
</dbReference>
<sequence length="502" mass="57327">MINEMDTILKTKPSELENYFSEFRENTIGITHRFESIYGEQHLLYADWIASGRLYFPIEDIMLRKIGPMIANTHSFSSQTGKASTYAYQYARQLIKKHVNASESDCLVTTGTGMTAALNKLQRIMGLRSEDNIYNVKLNFDEERPVVFITHMEHHSNQVPWYETIADVVVLPCGENNLVDPEMLSEELKKYSNRRLKIGSFTACSNVTGIITPYHELAKIMHQNGGYCFVDFAASAPYVQIDMHPKDPEEQLDAIFFSPHKFLGGPGTCGILVFNEKLYKSNFPDNPGGGNVKCTNPWGEYHYSDAIEVKEDGGTPGFLQVMRTALCLELKDKMSVQKMKDRETELLDLCFSELQKIKGLTILGDLETERIGCVSFTVENIHYNLIVRLLNDRFGIQVRGGWSCASTYAHFLLDIDEEKSATITNGILQKNLTEKPGWVRLSLHPTMKNEELSFICNAVKEIVINIEEWQKDYQYNPVTNEFDHLVIKETIEEDVKEWFSLD</sequence>
<organism evidence="3 4">
    <name type="scientific">Flavobacterium phragmitis</name>
    <dbReference type="NCBI Taxonomy" id="739143"/>
    <lineage>
        <taxon>Bacteria</taxon>
        <taxon>Pseudomonadati</taxon>
        <taxon>Bacteroidota</taxon>
        <taxon>Flavobacteriia</taxon>
        <taxon>Flavobacteriales</taxon>
        <taxon>Flavobacteriaceae</taxon>
        <taxon>Flavobacterium</taxon>
    </lineage>
</organism>
<dbReference type="EMBL" id="FOMH01000015">
    <property type="protein sequence ID" value="SFD94480.1"/>
    <property type="molecule type" value="Genomic_DNA"/>
</dbReference>
<dbReference type="OrthoDB" id="9804366at2"/>
<dbReference type="STRING" id="739143.SAMN05216297_11564"/>
<keyword evidence="4" id="KW-1185">Reference proteome</keyword>
<gene>
    <name evidence="3" type="ORF">SAMN05216297_11564</name>
</gene>
<dbReference type="GO" id="GO:0016829">
    <property type="term" value="F:lyase activity"/>
    <property type="evidence" value="ECO:0007669"/>
    <property type="project" value="UniProtKB-KW"/>
</dbReference>
<dbReference type="PANTHER" id="PTHR43586:SF8">
    <property type="entry name" value="CYSTEINE DESULFURASE 1, CHLOROPLASTIC"/>
    <property type="match status" value="1"/>
</dbReference>